<dbReference type="InterPro" id="IPR014756">
    <property type="entry name" value="Ig_E-set"/>
</dbReference>
<dbReference type="Proteomes" id="UP001597641">
    <property type="component" value="Unassembled WGS sequence"/>
</dbReference>
<dbReference type="EMBL" id="JBHUOX010000002">
    <property type="protein sequence ID" value="MFD2999381.1"/>
    <property type="molecule type" value="Genomic_DNA"/>
</dbReference>
<sequence length="361" mass="39934">MKTWINRVFILTLCSFALISCEKDEERVTLRVGTAPVLTASTTNMVLLEEDAANDALTLSWNEADFGFDAAVNYVLEVDMKGNDFAAPVTADLGNNNEKTFTVAQLNTLVNKLDIRAFEPNELDMRIRASVSPNVTPVLTNSVTLSLTPYLTEPPYKTLYLIGAATDAGWDNTKAIAMLRDPSNLFMFTYTGKFKADQFKILGQRGSWAPSWGNGENGVLTFRETEGDPDPANIVIPSEGYYTVTVNLRNNTFTVVPYDASSKATYASIGIIGSFNGWGGIIPMEKSAFNPHYWTLEHTFEEDAELKFRIAPDWSVNWGAPAGTEDKLFNTTGNENIKIPAGTYKIIFNDLTGNYLFISQE</sequence>
<dbReference type="PROSITE" id="PS51257">
    <property type="entry name" value="PROKAR_LIPOPROTEIN"/>
    <property type="match status" value="1"/>
</dbReference>
<evidence type="ECO:0000313" key="2">
    <source>
        <dbReference type="EMBL" id="MFD2999381.1"/>
    </source>
</evidence>
<dbReference type="InterPro" id="IPR025970">
    <property type="entry name" value="SusE"/>
</dbReference>
<feature type="domain" description="SusE outer membrane protein" evidence="1">
    <location>
        <begin position="23"/>
        <end position="128"/>
    </location>
</feature>
<accession>A0ABW6BQ51</accession>
<dbReference type="Gene3D" id="2.60.40.3620">
    <property type="match status" value="2"/>
</dbReference>
<evidence type="ECO:0000259" key="1">
    <source>
        <dbReference type="Pfam" id="PF14292"/>
    </source>
</evidence>
<dbReference type="RefSeq" id="WP_377480884.1">
    <property type="nucleotide sequence ID" value="NZ_JBHUOX010000002.1"/>
</dbReference>
<dbReference type="SUPFAM" id="SSF81296">
    <property type="entry name" value="E set domains"/>
    <property type="match status" value="1"/>
</dbReference>
<reference evidence="3" key="1">
    <citation type="journal article" date="2019" name="Int. J. Syst. Evol. Microbiol.">
        <title>The Global Catalogue of Microorganisms (GCM) 10K type strain sequencing project: providing services to taxonomists for standard genome sequencing and annotation.</title>
        <authorList>
            <consortium name="The Broad Institute Genomics Platform"/>
            <consortium name="The Broad Institute Genome Sequencing Center for Infectious Disease"/>
            <person name="Wu L."/>
            <person name="Ma J."/>
        </authorList>
    </citation>
    <scope>NUCLEOTIDE SEQUENCE [LARGE SCALE GENOMIC DNA]</scope>
    <source>
        <strain evidence="3">KCTC 23984</strain>
    </source>
</reference>
<comment type="caution">
    <text evidence="2">The sequence shown here is derived from an EMBL/GenBank/DDBJ whole genome shotgun (WGS) entry which is preliminary data.</text>
</comment>
<protein>
    <submittedName>
        <fullName evidence="2">SusE domain-containing protein</fullName>
    </submittedName>
</protein>
<gene>
    <name evidence="2" type="ORF">ACFS7Z_03330</name>
</gene>
<dbReference type="Pfam" id="PF14292">
    <property type="entry name" value="SusE"/>
    <property type="match status" value="1"/>
</dbReference>
<keyword evidence="3" id="KW-1185">Reference proteome</keyword>
<name>A0ABW6BQ51_9BACT</name>
<evidence type="ECO:0000313" key="3">
    <source>
        <dbReference type="Proteomes" id="UP001597641"/>
    </source>
</evidence>
<proteinExistence type="predicted"/>
<organism evidence="2 3">
    <name type="scientific">Pontibacter toksunensis</name>
    <dbReference type="NCBI Taxonomy" id="1332631"/>
    <lineage>
        <taxon>Bacteria</taxon>
        <taxon>Pseudomonadati</taxon>
        <taxon>Bacteroidota</taxon>
        <taxon>Cytophagia</taxon>
        <taxon>Cytophagales</taxon>
        <taxon>Hymenobacteraceae</taxon>
        <taxon>Pontibacter</taxon>
    </lineage>
</organism>